<reference evidence="3 4" key="1">
    <citation type="submission" date="2023-02" db="EMBL/GenBank/DDBJ databases">
        <title>Bacterial whole genomic sequence of Curvibacter sp. HBC61.</title>
        <authorList>
            <person name="Le V."/>
            <person name="Ko S.-R."/>
            <person name="Ahn C.-Y."/>
            <person name="Oh H.-M."/>
        </authorList>
    </citation>
    <scope>NUCLEOTIDE SEQUENCE [LARGE SCALE GENOMIC DNA]</scope>
    <source>
        <strain evidence="3 4">HBC61</strain>
    </source>
</reference>
<evidence type="ECO:0000313" key="3">
    <source>
        <dbReference type="EMBL" id="MDD0837475.1"/>
    </source>
</evidence>
<feature type="region of interest" description="Disordered" evidence="2">
    <location>
        <begin position="43"/>
        <end position="77"/>
    </location>
</feature>
<accession>A0ABT5MTW4</accession>
<evidence type="ECO:0000256" key="1">
    <source>
        <dbReference type="ARBA" id="ARBA00022801"/>
    </source>
</evidence>
<dbReference type="PANTHER" id="PTHR11782:SF83">
    <property type="entry name" value="GUANOSINE-DIPHOSPHATASE"/>
    <property type="match status" value="1"/>
</dbReference>
<dbReference type="InterPro" id="IPR000407">
    <property type="entry name" value="GDA1_CD39_NTPase"/>
</dbReference>
<dbReference type="RefSeq" id="WP_273948567.1">
    <property type="nucleotide sequence ID" value="NZ_JAQSIP010000001.1"/>
</dbReference>
<name>A0ABT5MTW4_9BURK</name>
<comment type="caution">
    <text evidence="3">The sequence shown here is derived from an EMBL/GenBank/DDBJ whole genome shotgun (WGS) entry which is preliminary data.</text>
</comment>
<dbReference type="CDD" id="cd24003">
    <property type="entry name" value="ASKHA_NBD_GDA1_CD39_NTPase"/>
    <property type="match status" value="1"/>
</dbReference>
<proteinExistence type="predicted"/>
<organism evidence="3 4">
    <name type="scientific">Curvibacter cyanobacteriorum</name>
    <dbReference type="NCBI Taxonomy" id="3026422"/>
    <lineage>
        <taxon>Bacteria</taxon>
        <taxon>Pseudomonadati</taxon>
        <taxon>Pseudomonadota</taxon>
        <taxon>Betaproteobacteria</taxon>
        <taxon>Burkholderiales</taxon>
        <taxon>Comamonadaceae</taxon>
        <taxon>Curvibacter</taxon>
    </lineage>
</organism>
<keyword evidence="1" id="KW-0378">Hydrolase</keyword>
<dbReference type="EMBL" id="JAQSIP010000001">
    <property type="protein sequence ID" value="MDD0837475.1"/>
    <property type="molecule type" value="Genomic_DNA"/>
</dbReference>
<dbReference type="PROSITE" id="PS51257">
    <property type="entry name" value="PROKAR_LIPOPROTEIN"/>
    <property type="match status" value="1"/>
</dbReference>
<dbReference type="Gene3D" id="3.30.420.150">
    <property type="entry name" value="Exopolyphosphatase. Domain 2"/>
    <property type="match status" value="1"/>
</dbReference>
<evidence type="ECO:0000313" key="4">
    <source>
        <dbReference type="Proteomes" id="UP001528673"/>
    </source>
</evidence>
<gene>
    <name evidence="3" type="ORF">PSQ40_02715</name>
</gene>
<dbReference type="Gene3D" id="3.30.420.40">
    <property type="match status" value="1"/>
</dbReference>
<dbReference type="PANTHER" id="PTHR11782">
    <property type="entry name" value="ADENOSINE/GUANOSINE DIPHOSPHATASE"/>
    <property type="match status" value="1"/>
</dbReference>
<keyword evidence="4" id="KW-1185">Reference proteome</keyword>
<dbReference type="Proteomes" id="UP001528673">
    <property type="component" value="Unassembled WGS sequence"/>
</dbReference>
<dbReference type="Pfam" id="PF01150">
    <property type="entry name" value="GDA1_CD39"/>
    <property type="match status" value="1"/>
</dbReference>
<sequence length="486" mass="51580">MLSPRPTCRPRPAALPRGLRAPVASLLILALLGCAGPAVPPDSTFPPLHPVPAGADQVPPDQATASPPAPAHRPPAPASAVLASRYLAVVDAGSSGTRLHLYQSQPDGRFVTVRELFSHAQAPHPLAWYNGSNGPGSEPDAAGPAGLQPLLKRLQDQLQAQGLAPAQVQVDVLATAGMRLLPAATADAIYASVRATLARQGFSTGEVRTLSGRDEGLYAWVDLNYLQGRFHRQEATEGVVEVGGASAQVAFALPAEAAAAAPRQAPQLSEHEINGVRYTVFALSYLGLGQNQARQAMLQHPASGGTEANVCYPQHSGATPQRYQTDLRGLSVLARGSRYSTQCRQVYESVVQQAGASPVNAYPVPQVTQQAGFAQTRFVGLSSVYYAFRDWGALNAPSPAQALQERLDQQCGGADAWARVLNQFRQQANVFTQNACANGSFMLAYLYSPQGLGLRSDQLRALGRVQGQEPSWTRGRVVLQAAQPTR</sequence>
<evidence type="ECO:0000256" key="2">
    <source>
        <dbReference type="SAM" id="MobiDB-lite"/>
    </source>
</evidence>
<protein>
    <submittedName>
        <fullName evidence="3">Uncharacterized protein</fullName>
    </submittedName>
</protein>
<feature type="compositionally biased region" description="Pro residues" evidence="2">
    <location>
        <begin position="67"/>
        <end position="77"/>
    </location>
</feature>